<gene>
    <name evidence="2" type="ORF">SAMN05421841_3614</name>
</gene>
<dbReference type="Proteomes" id="UP000199469">
    <property type="component" value="Unassembled WGS sequence"/>
</dbReference>
<evidence type="ECO:0000313" key="3">
    <source>
        <dbReference type="Proteomes" id="UP000199469"/>
    </source>
</evidence>
<dbReference type="AlphaFoldDB" id="A0A1I0S0K7"/>
<proteinExistence type="predicted"/>
<sequence length="212" mass="23243">MKNLFKLHGGFYLLLIALCFTVVQSCSTDENENNNSGSIGKTQTTQSSKIGGRVFDLTFSIVEKDNVINYANNMSEEEKLEFIKESENSGYKLTANDEFVVNRFAEYYVKDDFDTAIKKLQEDILTLDLDDAEFARYNQFVNVMIIMEQHEVEKSTTGKINKRAIGCAVAVAANAVSTLGLYACAVPTPALPAGCGVAIAGKLLSYAGMLLC</sequence>
<dbReference type="RefSeq" id="WP_089795076.1">
    <property type="nucleotide sequence ID" value="NZ_FOIU01000003.1"/>
</dbReference>
<dbReference type="EMBL" id="FOIU01000003">
    <property type="protein sequence ID" value="SEW47755.1"/>
    <property type="molecule type" value="Genomic_DNA"/>
</dbReference>
<evidence type="ECO:0000256" key="1">
    <source>
        <dbReference type="SAM" id="SignalP"/>
    </source>
</evidence>
<dbReference type="PROSITE" id="PS51257">
    <property type="entry name" value="PROKAR_LIPOPROTEIN"/>
    <property type="match status" value="1"/>
</dbReference>
<evidence type="ECO:0000313" key="2">
    <source>
        <dbReference type="EMBL" id="SEW47755.1"/>
    </source>
</evidence>
<name>A0A1I0S0K7_9FLAO</name>
<organism evidence="2 3">
    <name type="scientific">Chryseobacterium wanjuense</name>
    <dbReference type="NCBI Taxonomy" id="356305"/>
    <lineage>
        <taxon>Bacteria</taxon>
        <taxon>Pseudomonadati</taxon>
        <taxon>Bacteroidota</taxon>
        <taxon>Flavobacteriia</taxon>
        <taxon>Flavobacteriales</taxon>
        <taxon>Weeksellaceae</taxon>
        <taxon>Chryseobacterium group</taxon>
        <taxon>Chryseobacterium</taxon>
    </lineage>
</organism>
<protein>
    <recommendedName>
        <fullName evidence="4">Lipoprotein</fullName>
    </recommendedName>
</protein>
<keyword evidence="3" id="KW-1185">Reference proteome</keyword>
<reference evidence="3" key="1">
    <citation type="submission" date="2016-10" db="EMBL/GenBank/DDBJ databases">
        <authorList>
            <person name="Varghese N."/>
            <person name="Submissions S."/>
        </authorList>
    </citation>
    <scope>NUCLEOTIDE SEQUENCE [LARGE SCALE GENOMIC DNA]</scope>
    <source>
        <strain evidence="3">DSM 17724</strain>
    </source>
</reference>
<evidence type="ECO:0008006" key="4">
    <source>
        <dbReference type="Google" id="ProtNLM"/>
    </source>
</evidence>
<accession>A0A1I0S0K7</accession>
<feature type="chain" id="PRO_5011543152" description="Lipoprotein" evidence="1">
    <location>
        <begin position="26"/>
        <end position="212"/>
    </location>
</feature>
<feature type="signal peptide" evidence="1">
    <location>
        <begin position="1"/>
        <end position="25"/>
    </location>
</feature>
<keyword evidence="1" id="KW-0732">Signal</keyword>